<dbReference type="InterPro" id="IPR025676">
    <property type="entry name" value="Clr5_dom"/>
</dbReference>
<organism evidence="3 4">
    <name type="scientific">Podospora fimiseda</name>
    <dbReference type="NCBI Taxonomy" id="252190"/>
    <lineage>
        <taxon>Eukaryota</taxon>
        <taxon>Fungi</taxon>
        <taxon>Dikarya</taxon>
        <taxon>Ascomycota</taxon>
        <taxon>Pezizomycotina</taxon>
        <taxon>Sordariomycetes</taxon>
        <taxon>Sordariomycetidae</taxon>
        <taxon>Sordariales</taxon>
        <taxon>Podosporaceae</taxon>
        <taxon>Podospora</taxon>
    </lineage>
</organism>
<reference evidence="3" key="1">
    <citation type="journal article" date="2023" name="Mol. Phylogenet. Evol.">
        <title>Genome-scale phylogeny and comparative genomics of the fungal order Sordariales.</title>
        <authorList>
            <person name="Hensen N."/>
            <person name="Bonometti L."/>
            <person name="Westerberg I."/>
            <person name="Brannstrom I.O."/>
            <person name="Guillou S."/>
            <person name="Cros-Aarteil S."/>
            <person name="Calhoun S."/>
            <person name="Haridas S."/>
            <person name="Kuo A."/>
            <person name="Mondo S."/>
            <person name="Pangilinan J."/>
            <person name="Riley R."/>
            <person name="LaButti K."/>
            <person name="Andreopoulos B."/>
            <person name="Lipzen A."/>
            <person name="Chen C."/>
            <person name="Yan M."/>
            <person name="Daum C."/>
            <person name="Ng V."/>
            <person name="Clum A."/>
            <person name="Steindorff A."/>
            <person name="Ohm R.A."/>
            <person name="Martin F."/>
            <person name="Silar P."/>
            <person name="Natvig D.O."/>
            <person name="Lalanne C."/>
            <person name="Gautier V."/>
            <person name="Ament-Velasquez S.L."/>
            <person name="Kruys A."/>
            <person name="Hutchinson M.I."/>
            <person name="Powell A.J."/>
            <person name="Barry K."/>
            <person name="Miller A.N."/>
            <person name="Grigoriev I.V."/>
            <person name="Debuchy R."/>
            <person name="Gladieux P."/>
            <person name="Hiltunen Thoren M."/>
            <person name="Johannesson H."/>
        </authorList>
    </citation>
    <scope>NUCLEOTIDE SEQUENCE</scope>
    <source>
        <strain evidence="3">CBS 990.96</strain>
    </source>
</reference>
<dbReference type="EMBL" id="MU865332">
    <property type="protein sequence ID" value="KAK4227404.1"/>
    <property type="molecule type" value="Genomic_DNA"/>
</dbReference>
<proteinExistence type="predicted"/>
<dbReference type="Pfam" id="PF14420">
    <property type="entry name" value="Clr5"/>
    <property type="match status" value="1"/>
</dbReference>
<evidence type="ECO:0000313" key="3">
    <source>
        <dbReference type="EMBL" id="KAK4227404.1"/>
    </source>
</evidence>
<dbReference type="AlphaFoldDB" id="A0AAN7H4Q0"/>
<feature type="compositionally biased region" description="Acidic residues" evidence="1">
    <location>
        <begin position="556"/>
        <end position="589"/>
    </location>
</feature>
<evidence type="ECO:0000259" key="2">
    <source>
        <dbReference type="Pfam" id="PF14420"/>
    </source>
</evidence>
<evidence type="ECO:0000313" key="4">
    <source>
        <dbReference type="Proteomes" id="UP001301958"/>
    </source>
</evidence>
<feature type="region of interest" description="Disordered" evidence="1">
    <location>
        <begin position="120"/>
        <end position="154"/>
    </location>
</feature>
<name>A0AAN7H4Q0_9PEZI</name>
<accession>A0AAN7H4Q0</accession>
<evidence type="ECO:0000256" key="1">
    <source>
        <dbReference type="SAM" id="MobiDB-lite"/>
    </source>
</evidence>
<sequence>MTCYGTGESSAQNASSQGWDPPFCGSSSFLAQGLCSHPETDGAGGAESAAQAEKPLVPTSAADWEAKKDIIQQLYMEKNLILNDVMDIMTKDHKFKATARMYKGQFAKWKWTKYNKNGNTSTMKSAKSRVGKKRGSSLSSTAGDQSSQTQLPPHLVSDKYNYETSLTAYKSMIASWSTPEHESPWRLSSYSSHSSYSSQSILQQIRTSLNHFLSQNNPLAGQVLRDAFLRIESTLSTPDATFNVEVIWDICLAVPQLTLSFNFPDILYHFTNHVASLAALKLSPSHPITVISSTLAHLASLIQHSGNEEALHYLKTYITNGWNLWIDLSSSQRGMEDHVTIHLRRGYAVLIEDFDPPKSGEPILPEDFEQSLVRSFGRRGMVRTMIRILELEGLLKRMYLPLITVEKAERGRLLLESVVERKKEKEKRFKGVERQETILKSFHGRYLVFSARLFMASISDYMGNYERGKEMRRKSLDMDDDMEGERDLFWMQTAFMVLEGLKGENKEEEAREIEEEMRRCGWEGNRTVKRIGEEGGEVVPWVRMRVSGSKICELNGENDDDDNDDDDDDNDDEHDDDDEKIQVDDDGVC</sequence>
<dbReference type="SUPFAM" id="SSF48371">
    <property type="entry name" value="ARM repeat"/>
    <property type="match status" value="1"/>
</dbReference>
<dbReference type="Proteomes" id="UP001301958">
    <property type="component" value="Unassembled WGS sequence"/>
</dbReference>
<dbReference type="PANTHER" id="PTHR38788">
    <property type="entry name" value="CLR5 DOMAIN-CONTAINING PROTEIN"/>
    <property type="match status" value="1"/>
</dbReference>
<feature type="compositionally biased region" description="Basic residues" evidence="1">
    <location>
        <begin position="126"/>
        <end position="135"/>
    </location>
</feature>
<feature type="compositionally biased region" description="Polar residues" evidence="1">
    <location>
        <begin position="136"/>
        <end position="151"/>
    </location>
</feature>
<dbReference type="InterPro" id="IPR016024">
    <property type="entry name" value="ARM-type_fold"/>
</dbReference>
<keyword evidence="4" id="KW-1185">Reference proteome</keyword>
<feature type="region of interest" description="Disordered" evidence="1">
    <location>
        <begin position="552"/>
        <end position="589"/>
    </location>
</feature>
<comment type="caution">
    <text evidence="3">The sequence shown here is derived from an EMBL/GenBank/DDBJ whole genome shotgun (WGS) entry which is preliminary data.</text>
</comment>
<dbReference type="PANTHER" id="PTHR38788:SF3">
    <property type="entry name" value="CLR5 DOMAIN-CONTAINING PROTEIN"/>
    <property type="match status" value="1"/>
</dbReference>
<protein>
    <recommendedName>
        <fullName evidence="2">Clr5 domain-containing protein</fullName>
    </recommendedName>
</protein>
<gene>
    <name evidence="3" type="ORF">QBC38DRAFT_364390</name>
</gene>
<reference evidence="3" key="2">
    <citation type="submission" date="2023-05" db="EMBL/GenBank/DDBJ databases">
        <authorList>
            <consortium name="Lawrence Berkeley National Laboratory"/>
            <person name="Steindorff A."/>
            <person name="Hensen N."/>
            <person name="Bonometti L."/>
            <person name="Westerberg I."/>
            <person name="Brannstrom I.O."/>
            <person name="Guillou S."/>
            <person name="Cros-Aarteil S."/>
            <person name="Calhoun S."/>
            <person name="Haridas S."/>
            <person name="Kuo A."/>
            <person name="Mondo S."/>
            <person name="Pangilinan J."/>
            <person name="Riley R."/>
            <person name="Labutti K."/>
            <person name="Andreopoulos B."/>
            <person name="Lipzen A."/>
            <person name="Chen C."/>
            <person name="Yanf M."/>
            <person name="Daum C."/>
            <person name="Ng V."/>
            <person name="Clum A."/>
            <person name="Ohm R."/>
            <person name="Martin F."/>
            <person name="Silar P."/>
            <person name="Natvig D."/>
            <person name="Lalanne C."/>
            <person name="Gautier V."/>
            <person name="Ament-Velasquez S.L."/>
            <person name="Kruys A."/>
            <person name="Hutchinson M.I."/>
            <person name="Powell A.J."/>
            <person name="Barry K."/>
            <person name="Miller A.N."/>
            <person name="Grigoriev I.V."/>
            <person name="Debuchy R."/>
            <person name="Gladieux P."/>
            <person name="Thoren M.H."/>
            <person name="Johannesson H."/>
        </authorList>
    </citation>
    <scope>NUCLEOTIDE SEQUENCE</scope>
    <source>
        <strain evidence="3">CBS 990.96</strain>
    </source>
</reference>
<feature type="domain" description="Clr5" evidence="2">
    <location>
        <begin position="61"/>
        <end position="113"/>
    </location>
</feature>